<dbReference type="EMBL" id="VNHY01000002">
    <property type="protein sequence ID" value="TYP93962.1"/>
    <property type="molecule type" value="Genomic_DNA"/>
</dbReference>
<dbReference type="PANTHER" id="PTHR20935:SF1">
    <property type="entry name" value="SLL1549 PROTEIN"/>
    <property type="match status" value="1"/>
</dbReference>
<dbReference type="SMART" id="SM00855">
    <property type="entry name" value="PGAM"/>
    <property type="match status" value="1"/>
</dbReference>
<dbReference type="Proteomes" id="UP000324595">
    <property type="component" value="Unassembled WGS sequence"/>
</dbReference>
<dbReference type="AlphaFoldDB" id="A0A5D3YK89"/>
<evidence type="ECO:0000313" key="2">
    <source>
        <dbReference type="EMBL" id="TYP93962.1"/>
    </source>
</evidence>
<comment type="caution">
    <text evidence="2">The sequence shown here is derived from an EMBL/GenBank/DDBJ whole genome shotgun (WGS) entry which is preliminary data.</text>
</comment>
<accession>A0A5D3YK89</accession>
<proteinExistence type="predicted"/>
<sequence length="167" mass="18255">MKTIMILRHAEAQRGGSASTDKKRKLTAKGRGDATKIGQFLDQQSIAAGYIESSTAKRARETTTLLAESAGLSLNINWNDNFYSGGPADYHQAIRQAPDEVDNILLVGHNPLVSRLVSGLCSSEGQYLVRMLQGTLVCMEHPAISWDQVEPGTARLQWMVTPEILNS</sequence>
<dbReference type="GO" id="GO:0016787">
    <property type="term" value="F:hydrolase activity"/>
    <property type="evidence" value="ECO:0007669"/>
    <property type="project" value="UniProtKB-KW"/>
</dbReference>
<dbReference type="RefSeq" id="WP_148898996.1">
    <property type="nucleotide sequence ID" value="NZ_VNHY01000002.1"/>
</dbReference>
<organism evidence="2 3">
    <name type="scientific">Fodinibius salinus</name>
    <dbReference type="NCBI Taxonomy" id="860790"/>
    <lineage>
        <taxon>Bacteria</taxon>
        <taxon>Pseudomonadati</taxon>
        <taxon>Balneolota</taxon>
        <taxon>Balneolia</taxon>
        <taxon>Balneolales</taxon>
        <taxon>Balneolaceae</taxon>
        <taxon>Fodinibius</taxon>
    </lineage>
</organism>
<name>A0A5D3YK89_9BACT</name>
<evidence type="ECO:0000313" key="3">
    <source>
        <dbReference type="Proteomes" id="UP000324595"/>
    </source>
</evidence>
<dbReference type="InterPro" id="IPR013078">
    <property type="entry name" value="His_Pase_superF_clade-1"/>
</dbReference>
<dbReference type="PANTHER" id="PTHR20935">
    <property type="entry name" value="PHOSPHOGLYCERATE MUTASE-RELATED"/>
    <property type="match status" value="1"/>
</dbReference>
<keyword evidence="3" id="KW-1185">Reference proteome</keyword>
<dbReference type="CDD" id="cd07040">
    <property type="entry name" value="HP"/>
    <property type="match status" value="1"/>
</dbReference>
<dbReference type="SUPFAM" id="SSF53254">
    <property type="entry name" value="Phosphoglycerate mutase-like"/>
    <property type="match status" value="1"/>
</dbReference>
<dbReference type="Pfam" id="PF00300">
    <property type="entry name" value="His_Phos_1"/>
    <property type="match status" value="1"/>
</dbReference>
<evidence type="ECO:0000256" key="1">
    <source>
        <dbReference type="ARBA" id="ARBA00022801"/>
    </source>
</evidence>
<dbReference type="OrthoDB" id="9810154at2"/>
<dbReference type="InterPro" id="IPR051021">
    <property type="entry name" value="Mito_Ser/Thr_phosphatase"/>
</dbReference>
<reference evidence="2 3" key="1">
    <citation type="submission" date="2019-07" db="EMBL/GenBank/DDBJ databases">
        <title>Genomic Encyclopedia of Archaeal and Bacterial Type Strains, Phase II (KMG-II): from individual species to whole genera.</title>
        <authorList>
            <person name="Goeker M."/>
        </authorList>
    </citation>
    <scope>NUCLEOTIDE SEQUENCE [LARGE SCALE GENOMIC DNA]</scope>
    <source>
        <strain evidence="2 3">DSM 21935</strain>
    </source>
</reference>
<keyword evidence="1" id="KW-0378">Hydrolase</keyword>
<protein>
    <submittedName>
        <fullName evidence="2">Phosphohistidine phosphatase</fullName>
    </submittedName>
</protein>
<dbReference type="Gene3D" id="3.40.50.1240">
    <property type="entry name" value="Phosphoglycerate mutase-like"/>
    <property type="match status" value="1"/>
</dbReference>
<gene>
    <name evidence="2" type="ORF">LX73_1679</name>
</gene>
<dbReference type="InterPro" id="IPR029033">
    <property type="entry name" value="His_PPase_superfam"/>
</dbReference>